<evidence type="ECO:0000313" key="3">
    <source>
        <dbReference type="Proteomes" id="UP000789595"/>
    </source>
</evidence>
<dbReference type="AlphaFoldDB" id="A0A7S4EBW1"/>
<sequence>MSRSSRTCRRAAEVRWTVETHPTLIYCRSRQTVLGSLVANTGGGFDLRAPDAADAVAHINDLLRVDGGIVTPIYYWMCINTEIAPSHNNQIRKLLDAGADPEKRSTFHGHVDTLLLGVVRSGTSLWERHVALGHGWGVIIAMLQLRGVAFDAVSTKELKTRFGMLPHQQTALGLAIFDQGLRRMQDDRVLTAQGVLIMELKRQTRRITDGDFFCLWVDRGKRWDRKFLDRYGAALTPQNRWSFPPCFFRTARMLGVETKTRDGVLGVGLSHEIALLRRIYAYLGRADVVGFFPEKLETVLYSAKESKKYRNRGRRDKYCS</sequence>
<protein>
    <submittedName>
        <fullName evidence="1">Uncharacterized protein</fullName>
    </submittedName>
</protein>
<reference evidence="1" key="1">
    <citation type="submission" date="2021-01" db="EMBL/GenBank/DDBJ databases">
        <authorList>
            <person name="Corre E."/>
            <person name="Pelletier E."/>
            <person name="Niang G."/>
            <person name="Scheremetjew M."/>
            <person name="Finn R."/>
            <person name="Kale V."/>
            <person name="Holt S."/>
            <person name="Cochrane G."/>
            <person name="Meng A."/>
            <person name="Brown T."/>
            <person name="Cohen L."/>
        </authorList>
    </citation>
    <scope>NUCLEOTIDE SEQUENCE</scope>
    <source>
        <strain evidence="1">CCMP1756</strain>
    </source>
</reference>
<proteinExistence type="predicted"/>
<organism evidence="1">
    <name type="scientific">Pelagomonas calceolata</name>
    <dbReference type="NCBI Taxonomy" id="35677"/>
    <lineage>
        <taxon>Eukaryota</taxon>
        <taxon>Sar</taxon>
        <taxon>Stramenopiles</taxon>
        <taxon>Ochrophyta</taxon>
        <taxon>Pelagophyceae</taxon>
        <taxon>Pelagomonadales</taxon>
        <taxon>Pelagomonadaceae</taxon>
        <taxon>Pelagomonas</taxon>
    </lineage>
</organism>
<evidence type="ECO:0000313" key="1">
    <source>
        <dbReference type="EMBL" id="CAE0702698.1"/>
    </source>
</evidence>
<accession>A0A7S4EBW1</accession>
<dbReference type="EMBL" id="HBIW01021040">
    <property type="protein sequence ID" value="CAE0702698.1"/>
    <property type="molecule type" value="Transcribed_RNA"/>
</dbReference>
<keyword evidence="3" id="KW-1185">Reference proteome</keyword>
<evidence type="ECO:0000313" key="2">
    <source>
        <dbReference type="EMBL" id="CAH0366067.1"/>
    </source>
</evidence>
<name>A0A7S4EBW1_9STRA</name>
<gene>
    <name evidence="1" type="ORF">PCAL00307_LOCUS18143</name>
    <name evidence="2" type="ORF">PECAL_1P25380</name>
</gene>
<dbReference type="Proteomes" id="UP000789595">
    <property type="component" value="Unassembled WGS sequence"/>
</dbReference>
<reference evidence="2" key="2">
    <citation type="submission" date="2021-11" db="EMBL/GenBank/DDBJ databases">
        <authorList>
            <consortium name="Genoscope - CEA"/>
            <person name="William W."/>
        </authorList>
    </citation>
    <scope>NUCLEOTIDE SEQUENCE</scope>
</reference>
<dbReference type="EMBL" id="CAKKNE010000001">
    <property type="protein sequence ID" value="CAH0366067.1"/>
    <property type="molecule type" value="Genomic_DNA"/>
</dbReference>